<evidence type="ECO:0000313" key="4">
    <source>
        <dbReference type="Proteomes" id="UP000076842"/>
    </source>
</evidence>
<dbReference type="GO" id="GO:0016020">
    <property type="term" value="C:membrane"/>
    <property type="evidence" value="ECO:0007669"/>
    <property type="project" value="TreeGrafter"/>
</dbReference>
<dbReference type="PANTHER" id="PTHR43272:SF11">
    <property type="entry name" value="AMP-DEPENDENT SYNTHETASE_LIGASE DOMAIN-CONTAINING PROTEIN"/>
    <property type="match status" value="1"/>
</dbReference>
<protein>
    <submittedName>
        <fullName evidence="3">Acetyl-CoA synthetase-like protein</fullName>
    </submittedName>
</protein>
<name>A0A165HW00_9BASI</name>
<organism evidence="3 4">
    <name type="scientific">Calocera cornea HHB12733</name>
    <dbReference type="NCBI Taxonomy" id="1353952"/>
    <lineage>
        <taxon>Eukaryota</taxon>
        <taxon>Fungi</taxon>
        <taxon>Dikarya</taxon>
        <taxon>Basidiomycota</taxon>
        <taxon>Agaricomycotina</taxon>
        <taxon>Dacrymycetes</taxon>
        <taxon>Dacrymycetales</taxon>
        <taxon>Dacrymycetaceae</taxon>
        <taxon>Calocera</taxon>
    </lineage>
</organism>
<evidence type="ECO:0000313" key="3">
    <source>
        <dbReference type="EMBL" id="KZT59819.1"/>
    </source>
</evidence>
<dbReference type="InterPro" id="IPR000873">
    <property type="entry name" value="AMP-dep_synth/lig_dom"/>
</dbReference>
<feature type="domain" description="AMP-dependent synthetase/ligase" evidence="2">
    <location>
        <begin position="115"/>
        <end position="532"/>
    </location>
</feature>
<gene>
    <name evidence="3" type="ORF">CALCODRAFT_493341</name>
</gene>
<dbReference type="EMBL" id="KV423937">
    <property type="protein sequence ID" value="KZT59819.1"/>
    <property type="molecule type" value="Genomic_DNA"/>
</dbReference>
<dbReference type="GO" id="GO:0005783">
    <property type="term" value="C:endoplasmic reticulum"/>
    <property type="evidence" value="ECO:0007669"/>
    <property type="project" value="TreeGrafter"/>
</dbReference>
<dbReference type="InterPro" id="IPR042099">
    <property type="entry name" value="ANL_N_sf"/>
</dbReference>
<dbReference type="Proteomes" id="UP000076842">
    <property type="component" value="Unassembled WGS sequence"/>
</dbReference>
<dbReference type="Gene3D" id="3.40.50.12780">
    <property type="entry name" value="N-terminal domain of ligase-like"/>
    <property type="match status" value="1"/>
</dbReference>
<keyword evidence="1" id="KW-0812">Transmembrane</keyword>
<keyword evidence="1" id="KW-1133">Transmembrane helix</keyword>
<dbReference type="InParanoid" id="A0A165HW00"/>
<dbReference type="GO" id="GO:0004467">
    <property type="term" value="F:long-chain fatty acid-CoA ligase activity"/>
    <property type="evidence" value="ECO:0007669"/>
    <property type="project" value="TreeGrafter"/>
</dbReference>
<accession>A0A165HW00</accession>
<dbReference type="PANTHER" id="PTHR43272">
    <property type="entry name" value="LONG-CHAIN-FATTY-ACID--COA LIGASE"/>
    <property type="match status" value="1"/>
</dbReference>
<evidence type="ECO:0000259" key="2">
    <source>
        <dbReference type="Pfam" id="PF00501"/>
    </source>
</evidence>
<keyword evidence="1" id="KW-0472">Membrane</keyword>
<keyword evidence="4" id="KW-1185">Reference proteome</keyword>
<feature type="transmembrane region" description="Helical" evidence="1">
    <location>
        <begin position="21"/>
        <end position="43"/>
    </location>
</feature>
<reference evidence="3 4" key="1">
    <citation type="journal article" date="2016" name="Mol. Biol. Evol.">
        <title>Comparative Genomics of Early-Diverging Mushroom-Forming Fungi Provides Insights into the Origins of Lignocellulose Decay Capabilities.</title>
        <authorList>
            <person name="Nagy L.G."/>
            <person name="Riley R."/>
            <person name="Tritt A."/>
            <person name="Adam C."/>
            <person name="Daum C."/>
            <person name="Floudas D."/>
            <person name="Sun H."/>
            <person name="Yadav J.S."/>
            <person name="Pangilinan J."/>
            <person name="Larsson K.H."/>
            <person name="Matsuura K."/>
            <person name="Barry K."/>
            <person name="Labutti K."/>
            <person name="Kuo R."/>
            <person name="Ohm R.A."/>
            <person name="Bhattacharya S.S."/>
            <person name="Shirouzu T."/>
            <person name="Yoshinaga Y."/>
            <person name="Martin F.M."/>
            <person name="Grigoriev I.V."/>
            <person name="Hibbett D.S."/>
        </authorList>
    </citation>
    <scope>NUCLEOTIDE SEQUENCE [LARGE SCALE GENOMIC DNA]</scope>
    <source>
        <strain evidence="3 4">HHB12733</strain>
    </source>
</reference>
<dbReference type="AlphaFoldDB" id="A0A165HW00"/>
<dbReference type="SUPFAM" id="SSF56801">
    <property type="entry name" value="Acetyl-CoA synthetase-like"/>
    <property type="match status" value="1"/>
</dbReference>
<dbReference type="OrthoDB" id="1700726at2759"/>
<dbReference type="Pfam" id="PF00501">
    <property type="entry name" value="AMP-binding"/>
    <property type="match status" value="1"/>
</dbReference>
<proteinExistence type="predicted"/>
<sequence length="568" mass="61028">MAFNITAAVQGLQIPDIKWEALLQYDTLTYVLVAVAAVLFMVWQNNGAQPLAHPLLFGRQSDISKSRKKGESAVYRNYGLGHGTALVSRPKADVKTLLDLVPESQSVRRKLWTISVTNAQLKHTAAAFATGLVNVAGLVPRDSNVLFLMNDSIDFLVADLACAQLGIPSFTTTKTEMIVPILQWHMPTAIIVSATYLDSLVEQIADEKESRLVCVIVVPEVGVKTDVTDLGLRSGIRIFLWGEIEDAGKVGDKITPVEATIDDVISVTFYGNAADGRPIGAEITHQNLTAGVTAVMNLFASGKSITATDTIISAFSLASPFGRAVAYAAVYNGAAFATVPSTALYKGPLDASKVGLEDLLHTVDLYDLPPPTVAFITPPHLTSWGQAILSNVGVLFLLGWRHKIAASNNGHVSRDSWLDNFIFGGARKITGKKLDQKLRQIVLGGEPIAPLRMRPSRLLLSVPVVNALIHPLVCGPVCATSPFDVQFFRTPTSHYGAPTAALELKLVGVDDIAVEQGDDPVGEILVRGPSILMTTPMKFEREDGWLRTGEAAAVQANGSIVLIPQNQE</sequence>
<evidence type="ECO:0000256" key="1">
    <source>
        <dbReference type="SAM" id="Phobius"/>
    </source>
</evidence>
<dbReference type="STRING" id="1353952.A0A165HW00"/>